<organism evidence="3 4">
    <name type="scientific">Streptomyces sulfonofaciens</name>
    <dbReference type="NCBI Taxonomy" id="68272"/>
    <lineage>
        <taxon>Bacteria</taxon>
        <taxon>Bacillati</taxon>
        <taxon>Actinomycetota</taxon>
        <taxon>Actinomycetes</taxon>
        <taxon>Kitasatosporales</taxon>
        <taxon>Streptomycetaceae</taxon>
        <taxon>Streptomyces</taxon>
    </lineage>
</organism>
<comment type="caution">
    <text evidence="3">The sequence shown here is derived from an EMBL/GenBank/DDBJ whole genome shotgun (WGS) entry which is preliminary data.</text>
</comment>
<dbReference type="EMBL" id="BNCD01000002">
    <property type="protein sequence ID" value="GHH71622.1"/>
    <property type="molecule type" value="Genomic_DNA"/>
</dbReference>
<dbReference type="Pfam" id="PF13349">
    <property type="entry name" value="DUF4097"/>
    <property type="match status" value="1"/>
</dbReference>
<feature type="region of interest" description="Disordered" evidence="1">
    <location>
        <begin position="1"/>
        <end position="47"/>
    </location>
</feature>
<dbReference type="AlphaFoldDB" id="A0A919KTA6"/>
<keyword evidence="4" id="KW-1185">Reference proteome</keyword>
<feature type="compositionally biased region" description="Polar residues" evidence="1">
    <location>
        <begin position="243"/>
        <end position="252"/>
    </location>
</feature>
<evidence type="ECO:0000256" key="1">
    <source>
        <dbReference type="SAM" id="MobiDB-lite"/>
    </source>
</evidence>
<evidence type="ECO:0000313" key="3">
    <source>
        <dbReference type="EMBL" id="GHH71622.1"/>
    </source>
</evidence>
<accession>A0A919KTA6</accession>
<dbReference type="InterPro" id="IPR025164">
    <property type="entry name" value="Toastrack_DUF4097"/>
</dbReference>
<protein>
    <submittedName>
        <fullName evidence="3">Lipoprotein</fullName>
    </submittedName>
</protein>
<name>A0A919KTA6_9ACTN</name>
<feature type="compositionally biased region" description="Low complexity" evidence="1">
    <location>
        <begin position="10"/>
        <end position="37"/>
    </location>
</feature>
<feature type="domain" description="DUF4097" evidence="2">
    <location>
        <begin position="117"/>
        <end position="228"/>
    </location>
</feature>
<gene>
    <name evidence="3" type="ORF">GCM10018793_07150</name>
</gene>
<proteinExistence type="predicted"/>
<evidence type="ECO:0000259" key="2">
    <source>
        <dbReference type="Pfam" id="PF13349"/>
    </source>
</evidence>
<dbReference type="Proteomes" id="UP000603708">
    <property type="component" value="Unassembled WGS sequence"/>
</dbReference>
<keyword evidence="3" id="KW-0449">Lipoprotein</keyword>
<sequence>MLTVSACDQGSSAAPGSSNASDTDPSSASSDSSQGSSTHTFDFSGKNLTVDSDGTGVEIVPGDVTGVRVQREIHGTGAEASWGLSGNTLTLRVKPKCHGNVSVCSAKHRITVGRDVTVTAESRTGAVTASHISTPLSISTSTGAAKVSDSSGPVNLSTRTGAVLGTGLTSKKVTAKARTGSVDLGFSAVPDDVEVDARQGTVDIGLPKGGATYAVDASSKVGTADIGVPSDSGSPHSVKAHTTVGSVSVHGN</sequence>
<reference evidence="3" key="2">
    <citation type="submission" date="2020-09" db="EMBL/GenBank/DDBJ databases">
        <authorList>
            <person name="Sun Q."/>
            <person name="Ohkuma M."/>
        </authorList>
    </citation>
    <scope>NUCLEOTIDE SEQUENCE</scope>
    <source>
        <strain evidence="3">JCM 5069</strain>
    </source>
</reference>
<reference evidence="3" key="1">
    <citation type="journal article" date="2014" name="Int. J. Syst. Evol. Microbiol.">
        <title>Complete genome sequence of Corynebacterium casei LMG S-19264T (=DSM 44701T), isolated from a smear-ripened cheese.</title>
        <authorList>
            <consortium name="US DOE Joint Genome Institute (JGI-PGF)"/>
            <person name="Walter F."/>
            <person name="Albersmeier A."/>
            <person name="Kalinowski J."/>
            <person name="Ruckert C."/>
        </authorList>
    </citation>
    <scope>NUCLEOTIDE SEQUENCE</scope>
    <source>
        <strain evidence="3">JCM 5069</strain>
    </source>
</reference>
<feature type="compositionally biased region" description="Polar residues" evidence="1">
    <location>
        <begin position="38"/>
        <end position="47"/>
    </location>
</feature>
<evidence type="ECO:0000313" key="4">
    <source>
        <dbReference type="Proteomes" id="UP000603708"/>
    </source>
</evidence>
<feature type="region of interest" description="Disordered" evidence="1">
    <location>
        <begin position="226"/>
        <end position="252"/>
    </location>
</feature>